<dbReference type="GO" id="GO:0008703">
    <property type="term" value="F:5-amino-6-(5-phosphoribosylamino)uracil reductase activity"/>
    <property type="evidence" value="ECO:0007669"/>
    <property type="project" value="InterPro"/>
</dbReference>
<gene>
    <name evidence="2" type="ORF">BJY14_006213</name>
</gene>
<dbReference type="EMBL" id="JACCBA010000001">
    <property type="protein sequence ID" value="NYD50230.1"/>
    <property type="molecule type" value="Genomic_DNA"/>
</dbReference>
<dbReference type="InterPro" id="IPR024072">
    <property type="entry name" value="DHFR-like_dom_sf"/>
</dbReference>
<keyword evidence="3" id="KW-1185">Reference proteome</keyword>
<dbReference type="PANTHER" id="PTHR38011">
    <property type="entry name" value="DIHYDROFOLATE REDUCTASE FAMILY PROTEIN (AFU_ORTHOLOGUE AFUA_8G06820)"/>
    <property type="match status" value="1"/>
</dbReference>
<proteinExistence type="predicted"/>
<accession>A0A7Y9JIN4</accession>
<protein>
    <submittedName>
        <fullName evidence="2">Dihydrofolate reductase</fullName>
    </submittedName>
</protein>
<evidence type="ECO:0000313" key="2">
    <source>
        <dbReference type="EMBL" id="NYD50230.1"/>
    </source>
</evidence>
<dbReference type="InterPro" id="IPR050765">
    <property type="entry name" value="Riboflavin_Biosynth_HTPR"/>
</dbReference>
<dbReference type="InterPro" id="IPR002734">
    <property type="entry name" value="RibDG_C"/>
</dbReference>
<sequence>MTGQNAHRTVTANITLSLDGRVNGPGGEYDMSWIVPHAMTSASRDHMVAVTGTATTALLGRKNFEGFAGFWPAVADDDSADPRDREFSRWLNAVEKVVFSGTLTEAAWDNARLAGTDPVTAVKRLREQEGGDIIVLASSSVIRGLLQAGEVDRLSITLCPELVGGGARLFPDGPSASWTLTSSQVTESGAICLLYDRADR</sequence>
<dbReference type="RefSeq" id="WP_179846832.1">
    <property type="nucleotide sequence ID" value="NZ_JACCBA010000001.1"/>
</dbReference>
<feature type="domain" description="Bacterial bifunctional deaminase-reductase C-terminal" evidence="1">
    <location>
        <begin position="8"/>
        <end position="190"/>
    </location>
</feature>
<organism evidence="2 3">
    <name type="scientific">Actinomadura luteofluorescens</name>
    <dbReference type="NCBI Taxonomy" id="46163"/>
    <lineage>
        <taxon>Bacteria</taxon>
        <taxon>Bacillati</taxon>
        <taxon>Actinomycetota</taxon>
        <taxon>Actinomycetes</taxon>
        <taxon>Streptosporangiales</taxon>
        <taxon>Thermomonosporaceae</taxon>
        <taxon>Actinomadura</taxon>
    </lineage>
</organism>
<comment type="caution">
    <text evidence="2">The sequence shown here is derived from an EMBL/GenBank/DDBJ whole genome shotgun (WGS) entry which is preliminary data.</text>
</comment>
<dbReference type="PANTHER" id="PTHR38011:SF2">
    <property type="entry name" value="BIFUNCTIONAL DEAMINASE-REDUCTASE DOMAIN PROTEIN"/>
    <property type="match status" value="1"/>
</dbReference>
<dbReference type="SUPFAM" id="SSF53597">
    <property type="entry name" value="Dihydrofolate reductase-like"/>
    <property type="match status" value="1"/>
</dbReference>
<evidence type="ECO:0000313" key="3">
    <source>
        <dbReference type="Proteomes" id="UP000529783"/>
    </source>
</evidence>
<reference evidence="2 3" key="1">
    <citation type="submission" date="2020-07" db="EMBL/GenBank/DDBJ databases">
        <title>Sequencing the genomes of 1000 actinobacteria strains.</title>
        <authorList>
            <person name="Klenk H.-P."/>
        </authorList>
    </citation>
    <scope>NUCLEOTIDE SEQUENCE [LARGE SCALE GENOMIC DNA]</scope>
    <source>
        <strain evidence="2 3">DSM 40398</strain>
    </source>
</reference>
<dbReference type="Proteomes" id="UP000529783">
    <property type="component" value="Unassembled WGS sequence"/>
</dbReference>
<evidence type="ECO:0000259" key="1">
    <source>
        <dbReference type="Pfam" id="PF01872"/>
    </source>
</evidence>
<dbReference type="AlphaFoldDB" id="A0A7Y9JIN4"/>
<dbReference type="Pfam" id="PF01872">
    <property type="entry name" value="RibD_C"/>
    <property type="match status" value="1"/>
</dbReference>
<dbReference type="Gene3D" id="3.40.430.10">
    <property type="entry name" value="Dihydrofolate Reductase, subunit A"/>
    <property type="match status" value="1"/>
</dbReference>
<dbReference type="GO" id="GO:0009231">
    <property type="term" value="P:riboflavin biosynthetic process"/>
    <property type="evidence" value="ECO:0007669"/>
    <property type="project" value="InterPro"/>
</dbReference>
<name>A0A7Y9JIN4_9ACTN</name>